<keyword evidence="2" id="KW-0472">Membrane</keyword>
<comment type="caution">
    <text evidence="3">The sequence shown here is derived from an EMBL/GenBank/DDBJ whole genome shotgun (WGS) entry which is preliminary data.</text>
</comment>
<evidence type="ECO:0000256" key="2">
    <source>
        <dbReference type="SAM" id="Phobius"/>
    </source>
</evidence>
<dbReference type="Gene3D" id="6.10.250.1740">
    <property type="match status" value="1"/>
</dbReference>
<organism evidence="3 4">
    <name type="scientific">Centropus bengalensis</name>
    <name type="common">lesser coucal</name>
    <dbReference type="NCBI Taxonomy" id="1463675"/>
    <lineage>
        <taxon>Eukaryota</taxon>
        <taxon>Metazoa</taxon>
        <taxon>Chordata</taxon>
        <taxon>Craniata</taxon>
        <taxon>Vertebrata</taxon>
        <taxon>Euteleostomi</taxon>
        <taxon>Archelosauria</taxon>
        <taxon>Archosauria</taxon>
        <taxon>Dinosauria</taxon>
        <taxon>Saurischia</taxon>
        <taxon>Theropoda</taxon>
        <taxon>Coelurosauria</taxon>
        <taxon>Aves</taxon>
        <taxon>Neognathae</taxon>
        <taxon>Neoaves</taxon>
        <taxon>Otidimorphae</taxon>
        <taxon>Cuculiformes</taxon>
        <taxon>Centropidae</taxon>
        <taxon>Centropus</taxon>
    </lineage>
</organism>
<name>A0A852MG95_9AVES</name>
<accession>A0A852MG95</accession>
<keyword evidence="1" id="KW-0547">Nucleotide-binding</keyword>
<evidence type="ECO:0000313" key="4">
    <source>
        <dbReference type="Proteomes" id="UP000632886"/>
    </source>
</evidence>
<dbReference type="Gene3D" id="3.30.200.20">
    <property type="entry name" value="Phosphorylase Kinase, domain 1"/>
    <property type="match status" value="1"/>
</dbReference>
<feature type="binding site" evidence="1">
    <location>
        <position position="153"/>
    </location>
    <ligand>
        <name>ATP</name>
        <dbReference type="ChEBI" id="CHEBI:30616"/>
    </ligand>
</feature>
<dbReference type="PROSITE" id="PS00107">
    <property type="entry name" value="PROTEIN_KINASE_ATP"/>
    <property type="match status" value="1"/>
</dbReference>
<feature type="non-terminal residue" evidence="3">
    <location>
        <position position="153"/>
    </location>
</feature>
<proteinExistence type="predicted"/>
<keyword evidence="1" id="KW-0067">ATP-binding</keyword>
<evidence type="ECO:0000313" key="3">
    <source>
        <dbReference type="EMBL" id="NXX99332.1"/>
    </source>
</evidence>
<keyword evidence="4" id="KW-1185">Reference proteome</keyword>
<dbReference type="AlphaFoldDB" id="A0A852MG95"/>
<keyword evidence="2" id="KW-0812">Transmembrane</keyword>
<keyword evidence="2" id="KW-1133">Transmembrane helix</keyword>
<reference evidence="3 4" key="1">
    <citation type="submission" date="2020-02" db="EMBL/GenBank/DDBJ databases">
        <title>Bird 10,000 Genomes (B10K) Project - Family phase.</title>
        <authorList>
            <person name="Zhang G."/>
        </authorList>
    </citation>
    <scope>NUCLEOTIDE SEQUENCE [LARGE SCALE GENOMIC DNA]</scope>
    <source>
        <strain evidence="3">B10K-DU-017-21</strain>
    </source>
</reference>
<dbReference type="Proteomes" id="UP000632886">
    <property type="component" value="Unassembled WGS sequence"/>
</dbReference>
<protein>
    <submittedName>
        <fullName evidence="3">FGFR4 factor</fullName>
    </submittedName>
</protein>
<sequence>PPEEELVREDEAPEVKYTDIIIYTSGSLAVAMALIIVVLCRMQTQPSKQPLEPMAVHKLSKFPLIRQFSLDSSSSGKSSTSLMRVTRLSSSCAPMLDGVVELDLPLDAKWEFPRDKLVLGKPLGEGCFGQVVRAEAYGIDRDRPDRAVTVAVK</sequence>
<evidence type="ECO:0000256" key="1">
    <source>
        <dbReference type="PROSITE-ProRule" id="PRU10141"/>
    </source>
</evidence>
<feature type="transmembrane region" description="Helical" evidence="2">
    <location>
        <begin position="20"/>
        <end position="40"/>
    </location>
</feature>
<feature type="non-terminal residue" evidence="3">
    <location>
        <position position="1"/>
    </location>
</feature>
<dbReference type="GO" id="GO:0005524">
    <property type="term" value="F:ATP binding"/>
    <property type="evidence" value="ECO:0007669"/>
    <property type="project" value="UniProtKB-UniRule"/>
</dbReference>
<gene>
    <name evidence="3" type="primary">Fgfr4_1</name>
    <name evidence="3" type="ORF">CENBEN_R12220</name>
</gene>
<dbReference type="InterPro" id="IPR017441">
    <property type="entry name" value="Protein_kinase_ATP_BS"/>
</dbReference>
<dbReference type="EMBL" id="WBNK01003280">
    <property type="protein sequence ID" value="NXX99332.1"/>
    <property type="molecule type" value="Genomic_DNA"/>
</dbReference>